<evidence type="ECO:0000313" key="3">
    <source>
        <dbReference type="Proteomes" id="UP001066276"/>
    </source>
</evidence>
<feature type="compositionally biased region" description="Basic and acidic residues" evidence="1">
    <location>
        <begin position="1"/>
        <end position="11"/>
    </location>
</feature>
<gene>
    <name evidence="2" type="ORF">NDU88_005071</name>
</gene>
<reference evidence="2" key="1">
    <citation type="journal article" date="2022" name="bioRxiv">
        <title>Sequencing and chromosome-scale assembly of the giantPleurodeles waltlgenome.</title>
        <authorList>
            <person name="Brown T."/>
            <person name="Elewa A."/>
            <person name="Iarovenko S."/>
            <person name="Subramanian E."/>
            <person name="Araus A.J."/>
            <person name="Petzold A."/>
            <person name="Susuki M."/>
            <person name="Suzuki K.-i.T."/>
            <person name="Hayashi T."/>
            <person name="Toyoda A."/>
            <person name="Oliveira C."/>
            <person name="Osipova E."/>
            <person name="Leigh N.D."/>
            <person name="Simon A."/>
            <person name="Yun M.H."/>
        </authorList>
    </citation>
    <scope>NUCLEOTIDE SEQUENCE</scope>
    <source>
        <strain evidence="2">20211129_DDA</strain>
        <tissue evidence="2">Liver</tissue>
    </source>
</reference>
<evidence type="ECO:0000313" key="2">
    <source>
        <dbReference type="EMBL" id="KAJ1107681.1"/>
    </source>
</evidence>
<feature type="region of interest" description="Disordered" evidence="1">
    <location>
        <begin position="1"/>
        <end position="22"/>
    </location>
</feature>
<protein>
    <submittedName>
        <fullName evidence="2">Uncharacterized protein</fullName>
    </submittedName>
</protein>
<accession>A0AAV7MWD7</accession>
<dbReference type="Proteomes" id="UP001066276">
    <property type="component" value="Chromosome 9"/>
</dbReference>
<proteinExistence type="predicted"/>
<dbReference type="EMBL" id="JANPWB010000013">
    <property type="protein sequence ID" value="KAJ1107681.1"/>
    <property type="molecule type" value="Genomic_DNA"/>
</dbReference>
<dbReference type="AlphaFoldDB" id="A0AAV7MWD7"/>
<keyword evidence="3" id="KW-1185">Reference proteome</keyword>
<organism evidence="2 3">
    <name type="scientific">Pleurodeles waltl</name>
    <name type="common">Iberian ribbed newt</name>
    <dbReference type="NCBI Taxonomy" id="8319"/>
    <lineage>
        <taxon>Eukaryota</taxon>
        <taxon>Metazoa</taxon>
        <taxon>Chordata</taxon>
        <taxon>Craniata</taxon>
        <taxon>Vertebrata</taxon>
        <taxon>Euteleostomi</taxon>
        <taxon>Amphibia</taxon>
        <taxon>Batrachia</taxon>
        <taxon>Caudata</taxon>
        <taxon>Salamandroidea</taxon>
        <taxon>Salamandridae</taxon>
        <taxon>Pleurodelinae</taxon>
        <taxon>Pleurodeles</taxon>
    </lineage>
</organism>
<name>A0AAV7MWD7_PLEWA</name>
<sequence length="113" mass="12745">MSPMRRAKEPTESMEPIDLTDPTDLNNCVGYVNEVTLDKNPNDQEHQKDPKMILKQKVPNINKPYIHKYFTRTRSGLGPMRETIESTISKGNQGSWAVTAVLNLAFDPAIKST</sequence>
<comment type="caution">
    <text evidence="2">The sequence shown here is derived from an EMBL/GenBank/DDBJ whole genome shotgun (WGS) entry which is preliminary data.</text>
</comment>
<evidence type="ECO:0000256" key="1">
    <source>
        <dbReference type="SAM" id="MobiDB-lite"/>
    </source>
</evidence>